<dbReference type="HOGENOM" id="CLU_145949_1_1_7"/>
<dbReference type="RefSeq" id="WP_009182891.1">
    <property type="nucleotide sequence ID" value="NZ_CM001368.1"/>
</dbReference>
<evidence type="ECO:0000313" key="3">
    <source>
        <dbReference type="Proteomes" id="UP000004662"/>
    </source>
</evidence>
<dbReference type="Pfam" id="PF12961">
    <property type="entry name" value="DUF3850"/>
    <property type="match status" value="1"/>
</dbReference>
<name>G7Q5K8_9BACT</name>
<sequence length="95" mass="10699">MSKKHELKTDPAVFQDVYSGEKTWEIRRDDRNFCVDDCLLLLETQHTGQEMQDGKPLVYTGRAVLAHVTYVFSGPAYGLAAGWCIMSIKMVGSRS</sequence>
<dbReference type="OrthoDB" id="5465318at2"/>
<feature type="domain" description="DUF3850" evidence="1">
    <location>
        <begin position="5"/>
        <end position="88"/>
    </location>
</feature>
<dbReference type="Gene3D" id="2.30.130.30">
    <property type="entry name" value="Hypothetical protein"/>
    <property type="match status" value="1"/>
</dbReference>
<evidence type="ECO:0000259" key="1">
    <source>
        <dbReference type="Pfam" id="PF12961"/>
    </source>
</evidence>
<proteinExistence type="predicted"/>
<dbReference type="Proteomes" id="UP000004662">
    <property type="component" value="Chromosome"/>
</dbReference>
<dbReference type="EMBL" id="CM001368">
    <property type="protein sequence ID" value="EHJ49567.1"/>
    <property type="molecule type" value="Genomic_DNA"/>
</dbReference>
<gene>
    <name evidence="2" type="ORF">DFW101_3571</name>
</gene>
<protein>
    <recommendedName>
        <fullName evidence="1">DUF3850 domain-containing protein</fullName>
    </recommendedName>
</protein>
<keyword evidence="3" id="KW-1185">Reference proteome</keyword>
<dbReference type="eggNOG" id="ENOG5033C0M">
    <property type="taxonomic scope" value="Bacteria"/>
</dbReference>
<dbReference type="SUPFAM" id="SSF88697">
    <property type="entry name" value="PUA domain-like"/>
    <property type="match status" value="1"/>
</dbReference>
<dbReference type="AlphaFoldDB" id="G7Q5K8"/>
<organism evidence="2 3">
    <name type="scientific">Solidesulfovibrio carbinoliphilus subsp. oakridgensis</name>
    <dbReference type="NCBI Taxonomy" id="694327"/>
    <lineage>
        <taxon>Bacteria</taxon>
        <taxon>Pseudomonadati</taxon>
        <taxon>Thermodesulfobacteriota</taxon>
        <taxon>Desulfovibrionia</taxon>
        <taxon>Desulfovibrionales</taxon>
        <taxon>Desulfovibrionaceae</taxon>
        <taxon>Solidesulfovibrio</taxon>
    </lineage>
</organism>
<dbReference type="InterPro" id="IPR039440">
    <property type="entry name" value="DUF3850"/>
</dbReference>
<evidence type="ECO:0000313" key="2">
    <source>
        <dbReference type="EMBL" id="EHJ49567.1"/>
    </source>
</evidence>
<dbReference type="STRING" id="694327.DFW101_3571"/>
<dbReference type="InterPro" id="IPR015947">
    <property type="entry name" value="PUA-like_sf"/>
</dbReference>
<reference evidence="3" key="1">
    <citation type="journal article" date="2015" name="Genome Announc.">
        <title>High-Quality Draft Genome Sequence of Desulfovibrio carbinoliphilus FW-101-2B, an Organic Acid-Oxidizing Sulfate-Reducing Bacterium Isolated from Uranium(VI)-Contaminated Groundwater.</title>
        <authorList>
            <person name="Ramsay B.D."/>
            <person name="Hwang C."/>
            <person name="Woo H.L."/>
            <person name="Carroll S.L."/>
            <person name="Lucas S."/>
            <person name="Han J."/>
            <person name="Lapidus A.L."/>
            <person name="Cheng J.F."/>
            <person name="Goodwin L.A."/>
            <person name="Pitluck S."/>
            <person name="Peters L."/>
            <person name="Chertkov O."/>
            <person name="Held B."/>
            <person name="Detter J.C."/>
            <person name="Han C.S."/>
            <person name="Tapia R."/>
            <person name="Land M.L."/>
            <person name="Hauser L.J."/>
            <person name="Kyrpides N.C."/>
            <person name="Ivanova N.N."/>
            <person name="Mikhailova N."/>
            <person name="Pagani I."/>
            <person name="Woyke T."/>
            <person name="Arkin A.P."/>
            <person name="Dehal P."/>
            <person name="Chivian D."/>
            <person name="Criddle C.S."/>
            <person name="Wu W."/>
            <person name="Chakraborty R."/>
            <person name="Hazen T.C."/>
            <person name="Fields M.W."/>
        </authorList>
    </citation>
    <scope>NUCLEOTIDE SEQUENCE [LARGE SCALE GENOMIC DNA]</scope>
    <source>
        <strain evidence="3">FW-101-2B</strain>
    </source>
</reference>
<accession>G7Q5K8</accession>